<comment type="caution">
    <text evidence="2">The sequence shown here is derived from an EMBL/GenBank/DDBJ whole genome shotgun (WGS) entry which is preliminary data.</text>
</comment>
<protein>
    <recommendedName>
        <fullName evidence="4">Peptidase M23-like protein</fullName>
    </recommendedName>
</protein>
<organism evidence="2 3">
    <name type="scientific">Streptacidiphilus fuscans</name>
    <dbReference type="NCBI Taxonomy" id="2789292"/>
    <lineage>
        <taxon>Bacteria</taxon>
        <taxon>Bacillati</taxon>
        <taxon>Actinomycetota</taxon>
        <taxon>Actinomycetes</taxon>
        <taxon>Kitasatosporales</taxon>
        <taxon>Streptomycetaceae</taxon>
        <taxon>Streptacidiphilus</taxon>
    </lineage>
</organism>
<evidence type="ECO:0000313" key="3">
    <source>
        <dbReference type="Proteomes" id="UP000657385"/>
    </source>
</evidence>
<keyword evidence="3" id="KW-1185">Reference proteome</keyword>
<evidence type="ECO:0008006" key="4">
    <source>
        <dbReference type="Google" id="ProtNLM"/>
    </source>
</evidence>
<keyword evidence="1" id="KW-0472">Membrane</keyword>
<dbReference type="Gene3D" id="2.70.70.10">
    <property type="entry name" value="Glucose Permease (Domain IIA)"/>
    <property type="match status" value="1"/>
</dbReference>
<keyword evidence="1" id="KW-0812">Transmembrane</keyword>
<dbReference type="RefSeq" id="WP_196198346.1">
    <property type="nucleotide sequence ID" value="NZ_JADPRT010000023.1"/>
</dbReference>
<dbReference type="Proteomes" id="UP000657385">
    <property type="component" value="Unassembled WGS sequence"/>
</dbReference>
<gene>
    <name evidence="2" type="ORF">I2501_36335</name>
</gene>
<name>A0A931BB91_9ACTN</name>
<evidence type="ECO:0000313" key="2">
    <source>
        <dbReference type="EMBL" id="MBF9073498.1"/>
    </source>
</evidence>
<dbReference type="InterPro" id="IPR011055">
    <property type="entry name" value="Dup_hybrid_motif"/>
</dbReference>
<evidence type="ECO:0000256" key="1">
    <source>
        <dbReference type="SAM" id="Phobius"/>
    </source>
</evidence>
<dbReference type="AlphaFoldDB" id="A0A931BB91"/>
<accession>A0A931BB91</accession>
<dbReference type="EMBL" id="JADPRT010000023">
    <property type="protein sequence ID" value="MBF9073498.1"/>
    <property type="molecule type" value="Genomic_DNA"/>
</dbReference>
<sequence length="484" mass="50506">MGMGTRLRLRASGGTDPVSQALVALFGAPQVEPMLISERLLGRVPVHRLQETLDGLRERHGELRGVRRRRDLHLLVFTGGGSELVWARLDEDGRLVSFVTGPGALTARHATATVPAPSRPAEGAVPPAPVAAPVAAPAVVAPVPAAVVADTPTPVVPPAVVTTPKPAAPLVAKSAAAVSLQRTVLAYSGATAAELTFPWITGSGTGWLLILAQTPAFAWYVLRTAPTHALPPWFRLLAPAPIVVTLLALARVLGVGLPWGMPGLPEIGLCVGVVGLTAWTRHRARPVPGAPTAHPLLLRSPLRDGTFVFTEAGGPATNRHADASLQPGGDRALRYAADLVQLGDGPQWRGRRALGLAPASNERYAVFGHPVHCPVDGVILAAVDGLPDHAPQVASANHPDGNHVRIGTDRGVIVLSGLREGSVLPRRGQHVAAGTPLACVGNSADALEPSLRVRAENSVGLALPFRIEECPGTPCRGRRFTVED</sequence>
<feature type="transmembrane region" description="Helical" evidence="1">
    <location>
        <begin position="204"/>
        <end position="222"/>
    </location>
</feature>
<keyword evidence="1" id="KW-1133">Transmembrane helix</keyword>
<proteinExistence type="predicted"/>
<reference evidence="2" key="1">
    <citation type="submission" date="2020-11" db="EMBL/GenBank/DDBJ databases">
        <title>Isolation and identification of active actinomycetes.</title>
        <authorList>
            <person name="Yu B."/>
        </authorList>
    </citation>
    <scope>NUCLEOTIDE SEQUENCE</scope>
    <source>
        <strain evidence="2">NEAU-YB345</strain>
    </source>
</reference>
<feature type="transmembrane region" description="Helical" evidence="1">
    <location>
        <begin position="234"/>
        <end position="253"/>
    </location>
</feature>